<dbReference type="PANTHER" id="PTHR22617:SF41">
    <property type="entry name" value="CHEMOTAXIS SIGNAL TRANSDUCTION SYSTEM ADAPTOR PROTEIN CHEW"/>
    <property type="match status" value="1"/>
</dbReference>
<comment type="caution">
    <text evidence="2">The sequence shown here is derived from an EMBL/GenBank/DDBJ whole genome shotgun (WGS) entry which is preliminary data.</text>
</comment>
<reference evidence="2" key="1">
    <citation type="journal article" date="2020" name="mSystems">
        <title>Genome- and Community-Level Interaction Insights into Carbon Utilization and Element Cycling Functions of Hydrothermarchaeota in Hydrothermal Sediment.</title>
        <authorList>
            <person name="Zhou Z."/>
            <person name="Liu Y."/>
            <person name="Xu W."/>
            <person name="Pan J."/>
            <person name="Luo Z.H."/>
            <person name="Li M."/>
        </authorList>
    </citation>
    <scope>NUCLEOTIDE SEQUENCE [LARGE SCALE GENOMIC DNA]</scope>
    <source>
        <strain evidence="2">SpSt-503</strain>
    </source>
</reference>
<dbReference type="Pfam" id="PF01584">
    <property type="entry name" value="CheW"/>
    <property type="match status" value="1"/>
</dbReference>
<dbReference type="Gene3D" id="2.30.30.40">
    <property type="entry name" value="SH3 Domains"/>
    <property type="match status" value="1"/>
</dbReference>
<dbReference type="InterPro" id="IPR039315">
    <property type="entry name" value="CheW"/>
</dbReference>
<evidence type="ECO:0000259" key="1">
    <source>
        <dbReference type="PROSITE" id="PS50851"/>
    </source>
</evidence>
<protein>
    <submittedName>
        <fullName evidence="2">Chemotaxis protein CheW</fullName>
    </submittedName>
</protein>
<dbReference type="Gene3D" id="2.40.50.180">
    <property type="entry name" value="CheA-289, Domain 4"/>
    <property type="match status" value="1"/>
</dbReference>
<dbReference type="SUPFAM" id="SSF50341">
    <property type="entry name" value="CheW-like"/>
    <property type="match status" value="1"/>
</dbReference>
<organism evidence="2">
    <name type="scientific">Gracilinema caldarium</name>
    <dbReference type="NCBI Taxonomy" id="215591"/>
    <lineage>
        <taxon>Bacteria</taxon>
        <taxon>Pseudomonadati</taxon>
        <taxon>Spirochaetota</taxon>
        <taxon>Spirochaetia</taxon>
        <taxon>Spirochaetales</taxon>
        <taxon>Breznakiellaceae</taxon>
        <taxon>Gracilinema</taxon>
    </lineage>
</organism>
<dbReference type="PROSITE" id="PS50851">
    <property type="entry name" value="CHEW"/>
    <property type="match status" value="1"/>
</dbReference>
<dbReference type="InterPro" id="IPR036061">
    <property type="entry name" value="CheW-like_dom_sf"/>
</dbReference>
<sequence length="168" mass="18462">MGNNNQYLTFRLEAEQYAVSVYSVREVLEYVPITRLPQTAAYLKGVINLRGMGIPVIDLRTKFGMPEVPITKDTSIIVLDIKTREGLLIIGALADSVQEVIELEASEIEPAPRFGNNVAVEYIQGIGKKDGKFIIILNMDKILSTDEVIDISQVDTHAAQEPVTASSA</sequence>
<dbReference type="GO" id="GO:0007165">
    <property type="term" value="P:signal transduction"/>
    <property type="evidence" value="ECO:0007669"/>
    <property type="project" value="InterPro"/>
</dbReference>
<name>A0A7C3E991_9SPIR</name>
<accession>A0A7C3E991</accession>
<dbReference type="CDD" id="cd00732">
    <property type="entry name" value="CheW"/>
    <property type="match status" value="1"/>
</dbReference>
<dbReference type="EMBL" id="DSVL01000246">
    <property type="protein sequence ID" value="HFH29433.1"/>
    <property type="molecule type" value="Genomic_DNA"/>
</dbReference>
<dbReference type="PANTHER" id="PTHR22617">
    <property type="entry name" value="CHEMOTAXIS SENSOR HISTIDINE KINASE-RELATED"/>
    <property type="match status" value="1"/>
</dbReference>
<dbReference type="SMART" id="SM00260">
    <property type="entry name" value="CheW"/>
    <property type="match status" value="1"/>
</dbReference>
<proteinExistence type="predicted"/>
<dbReference type="AlphaFoldDB" id="A0A7C3E991"/>
<dbReference type="GO" id="GO:0005829">
    <property type="term" value="C:cytosol"/>
    <property type="evidence" value="ECO:0007669"/>
    <property type="project" value="TreeGrafter"/>
</dbReference>
<feature type="domain" description="CheW-like" evidence="1">
    <location>
        <begin position="4"/>
        <end position="148"/>
    </location>
</feature>
<dbReference type="GO" id="GO:0006935">
    <property type="term" value="P:chemotaxis"/>
    <property type="evidence" value="ECO:0007669"/>
    <property type="project" value="InterPro"/>
</dbReference>
<evidence type="ECO:0000313" key="2">
    <source>
        <dbReference type="EMBL" id="HFH29433.1"/>
    </source>
</evidence>
<dbReference type="InterPro" id="IPR002545">
    <property type="entry name" value="CheW-lke_dom"/>
</dbReference>
<gene>
    <name evidence="2" type="ORF">ENS59_07965</name>
</gene>